<keyword evidence="4 12" id="KW-0547">Nucleotide-binding</keyword>
<dbReference type="AlphaFoldDB" id="A0A2S5T7X2"/>
<feature type="binding site" evidence="12">
    <location>
        <position position="415"/>
    </location>
    <ligand>
        <name>Zn(2+)</name>
        <dbReference type="ChEBI" id="CHEBI:29105"/>
        <label>1</label>
    </ligand>
</feature>
<evidence type="ECO:0000256" key="3">
    <source>
        <dbReference type="ARBA" id="ARBA00022723"/>
    </source>
</evidence>
<protein>
    <recommendedName>
        <fullName evidence="12">Replication restart protein PriA</fullName>
    </recommendedName>
    <alternativeName>
        <fullName evidence="12">ATP-dependent DNA helicase PriA</fullName>
        <ecNumber evidence="12">5.6.2.4</ecNumber>
    </alternativeName>
    <alternativeName>
        <fullName evidence="12">DNA 3'-5' helicase PriA</fullName>
    </alternativeName>
</protein>
<comment type="function">
    <text evidence="12">Initiates the restart of stalled replication forks, which reloads the replicative helicase on sites other than the origin of replication. Recognizes and binds to abandoned replication forks and remodels them to uncover a helicase loading site. Promotes assembly of the primosome at these replication forks.</text>
</comment>
<keyword evidence="10 12" id="KW-0413">Isomerase</keyword>
<dbReference type="InterPro" id="IPR041236">
    <property type="entry name" value="PriA_C"/>
</dbReference>
<dbReference type="SUPFAM" id="SSF52540">
    <property type="entry name" value="P-loop containing nucleoside triphosphate hydrolases"/>
    <property type="match status" value="1"/>
</dbReference>
<organism evidence="13 14">
    <name type="scientific">Caldimonas thermodepolymerans</name>
    <dbReference type="NCBI Taxonomy" id="215580"/>
    <lineage>
        <taxon>Bacteria</taxon>
        <taxon>Pseudomonadati</taxon>
        <taxon>Pseudomonadota</taxon>
        <taxon>Betaproteobacteria</taxon>
        <taxon>Burkholderiales</taxon>
        <taxon>Sphaerotilaceae</taxon>
        <taxon>Caldimonas</taxon>
    </lineage>
</organism>
<keyword evidence="7 12" id="KW-0862">Zinc</keyword>
<dbReference type="NCBIfam" id="NF004067">
    <property type="entry name" value="PRK05580.1-4"/>
    <property type="match status" value="1"/>
</dbReference>
<dbReference type="Pfam" id="PF18074">
    <property type="entry name" value="PriA_C"/>
    <property type="match status" value="1"/>
</dbReference>
<dbReference type="EMBL" id="PSNY01000003">
    <property type="protein sequence ID" value="PPE70967.1"/>
    <property type="molecule type" value="Genomic_DNA"/>
</dbReference>
<keyword evidence="2 12" id="KW-0235">DNA replication</keyword>
<feature type="binding site" evidence="12">
    <location>
        <position position="387"/>
    </location>
    <ligand>
        <name>Zn(2+)</name>
        <dbReference type="ChEBI" id="CHEBI:29105"/>
        <label>2</label>
    </ligand>
</feature>
<dbReference type="GO" id="GO:0008270">
    <property type="term" value="F:zinc ion binding"/>
    <property type="evidence" value="ECO:0007669"/>
    <property type="project" value="UniProtKB-UniRule"/>
</dbReference>
<keyword evidence="6 12" id="KW-0347">Helicase</keyword>
<dbReference type="SMART" id="SM00490">
    <property type="entry name" value="HELICc"/>
    <property type="match status" value="1"/>
</dbReference>
<dbReference type="GO" id="GO:0006310">
    <property type="term" value="P:DNA recombination"/>
    <property type="evidence" value="ECO:0007669"/>
    <property type="project" value="InterPro"/>
</dbReference>
<feature type="binding site" evidence="12">
    <location>
        <position position="405"/>
    </location>
    <ligand>
        <name>Zn(2+)</name>
        <dbReference type="ChEBI" id="CHEBI:29105"/>
        <label>2</label>
    </ligand>
</feature>
<dbReference type="InterPro" id="IPR040498">
    <property type="entry name" value="PriA_CRR"/>
</dbReference>
<comment type="caution">
    <text evidence="13">The sequence shown here is derived from an EMBL/GenBank/DDBJ whole genome shotgun (WGS) entry which is preliminary data.</text>
</comment>
<dbReference type="Pfam" id="PF00270">
    <property type="entry name" value="DEAD"/>
    <property type="match status" value="1"/>
</dbReference>
<reference evidence="13 14" key="1">
    <citation type="submission" date="2018-02" db="EMBL/GenBank/DDBJ databases">
        <title>Reclassifiation of [Polyangium] brachysporum DSM 7029 as Guopingzhaonella breviflexa gen. nov., sp. nov., a member of the family Comamonadaceae.</title>
        <authorList>
            <person name="Tang B."/>
        </authorList>
    </citation>
    <scope>NUCLEOTIDE SEQUENCE [LARGE SCALE GENOMIC DNA]</scope>
    <source>
        <strain evidence="13 14">DSM 15344</strain>
    </source>
</reference>
<dbReference type="Gene3D" id="3.40.50.300">
    <property type="entry name" value="P-loop containing nucleotide triphosphate hydrolases"/>
    <property type="match status" value="2"/>
</dbReference>
<dbReference type="GO" id="GO:1990077">
    <property type="term" value="C:primosome complex"/>
    <property type="evidence" value="ECO:0007669"/>
    <property type="project" value="UniProtKB-UniRule"/>
</dbReference>
<dbReference type="HAMAP" id="MF_00983">
    <property type="entry name" value="PriA"/>
    <property type="match status" value="1"/>
</dbReference>
<dbReference type="PROSITE" id="PS51192">
    <property type="entry name" value="HELICASE_ATP_BIND_1"/>
    <property type="match status" value="1"/>
</dbReference>
<evidence type="ECO:0000256" key="10">
    <source>
        <dbReference type="ARBA" id="ARBA00023235"/>
    </source>
</evidence>
<dbReference type="EC" id="5.6.2.4" evidence="12"/>
<dbReference type="NCBIfam" id="TIGR00595">
    <property type="entry name" value="priA"/>
    <property type="match status" value="1"/>
</dbReference>
<evidence type="ECO:0000256" key="7">
    <source>
        <dbReference type="ARBA" id="ARBA00022833"/>
    </source>
</evidence>
<dbReference type="RefSeq" id="WP_104356228.1">
    <property type="nucleotide sequence ID" value="NZ_CP064338.1"/>
</dbReference>
<feature type="binding site" evidence="12">
    <location>
        <position position="384"/>
    </location>
    <ligand>
        <name>Zn(2+)</name>
        <dbReference type="ChEBI" id="CHEBI:29105"/>
        <label>2</label>
    </ligand>
</feature>
<dbReference type="GO" id="GO:0016887">
    <property type="term" value="F:ATP hydrolysis activity"/>
    <property type="evidence" value="ECO:0007669"/>
    <property type="project" value="RHEA"/>
</dbReference>
<dbReference type="GO" id="GO:0006270">
    <property type="term" value="P:DNA replication initiation"/>
    <property type="evidence" value="ECO:0007669"/>
    <property type="project" value="TreeGrafter"/>
</dbReference>
<comment type="catalytic activity">
    <reaction evidence="11 12">
        <text>ATP + H2O = ADP + phosphate + H(+)</text>
        <dbReference type="Rhea" id="RHEA:13065"/>
        <dbReference type="ChEBI" id="CHEBI:15377"/>
        <dbReference type="ChEBI" id="CHEBI:15378"/>
        <dbReference type="ChEBI" id="CHEBI:30616"/>
        <dbReference type="ChEBI" id="CHEBI:43474"/>
        <dbReference type="ChEBI" id="CHEBI:456216"/>
        <dbReference type="EC" id="5.6.2.4"/>
    </reaction>
</comment>
<name>A0A2S5T7X2_9BURK</name>
<comment type="cofactor">
    <cofactor evidence="12">
        <name>Zn(2+)</name>
        <dbReference type="ChEBI" id="CHEBI:29105"/>
    </cofactor>
    <text evidence="12">Binds 2 zinc ions per subunit.</text>
</comment>
<dbReference type="GO" id="GO:0003677">
    <property type="term" value="F:DNA binding"/>
    <property type="evidence" value="ECO:0007669"/>
    <property type="project" value="UniProtKB-UniRule"/>
</dbReference>
<comment type="similarity">
    <text evidence="12">Belongs to the helicase family. PriA subfamily.</text>
</comment>
<dbReference type="InterPro" id="IPR001650">
    <property type="entry name" value="Helicase_C-like"/>
</dbReference>
<feature type="binding site" evidence="12">
    <location>
        <position position="378"/>
    </location>
    <ligand>
        <name>Zn(2+)</name>
        <dbReference type="ChEBI" id="CHEBI:29105"/>
        <label>1</label>
    </ligand>
</feature>
<dbReference type="GO" id="GO:0043138">
    <property type="term" value="F:3'-5' DNA helicase activity"/>
    <property type="evidence" value="ECO:0007669"/>
    <property type="project" value="UniProtKB-EC"/>
</dbReference>
<accession>A0A2S5T7X2</accession>
<evidence type="ECO:0000256" key="6">
    <source>
        <dbReference type="ARBA" id="ARBA00022806"/>
    </source>
</evidence>
<comment type="catalytic activity">
    <reaction evidence="12">
        <text>Couples ATP hydrolysis with the unwinding of duplex DNA by translocating in the 3'-5' direction.</text>
        <dbReference type="EC" id="5.6.2.4"/>
    </reaction>
</comment>
<dbReference type="InterPro" id="IPR005259">
    <property type="entry name" value="PriA"/>
</dbReference>
<evidence type="ECO:0000256" key="1">
    <source>
        <dbReference type="ARBA" id="ARBA00022515"/>
    </source>
</evidence>
<evidence type="ECO:0000256" key="11">
    <source>
        <dbReference type="ARBA" id="ARBA00048988"/>
    </source>
</evidence>
<dbReference type="CDD" id="cd17929">
    <property type="entry name" value="DEXHc_priA"/>
    <property type="match status" value="1"/>
</dbReference>
<evidence type="ECO:0000256" key="9">
    <source>
        <dbReference type="ARBA" id="ARBA00023125"/>
    </source>
</evidence>
<keyword evidence="14" id="KW-1185">Reference proteome</keyword>
<feature type="binding site" evidence="12">
    <location>
        <position position="402"/>
    </location>
    <ligand>
        <name>Zn(2+)</name>
        <dbReference type="ChEBI" id="CHEBI:29105"/>
        <label>2</label>
    </ligand>
</feature>
<dbReference type="Pfam" id="PF18319">
    <property type="entry name" value="Zn_ribbon_PriA"/>
    <property type="match status" value="1"/>
</dbReference>
<dbReference type="PANTHER" id="PTHR30580">
    <property type="entry name" value="PRIMOSOMAL PROTEIN N"/>
    <property type="match status" value="1"/>
</dbReference>
<proteinExistence type="inferred from homology"/>
<dbReference type="SMART" id="SM00487">
    <property type="entry name" value="DEXDc"/>
    <property type="match status" value="1"/>
</dbReference>
<dbReference type="Pfam" id="PF00271">
    <property type="entry name" value="Helicase_C"/>
    <property type="match status" value="1"/>
</dbReference>
<evidence type="ECO:0000256" key="4">
    <source>
        <dbReference type="ARBA" id="ARBA00022741"/>
    </source>
</evidence>
<evidence type="ECO:0000256" key="2">
    <source>
        <dbReference type="ARBA" id="ARBA00022705"/>
    </source>
</evidence>
<dbReference type="InterPro" id="IPR014001">
    <property type="entry name" value="Helicase_ATP-bd"/>
</dbReference>
<keyword evidence="5 12" id="KW-0378">Hydrolase</keyword>
<evidence type="ECO:0000256" key="12">
    <source>
        <dbReference type="HAMAP-Rule" id="MF_00983"/>
    </source>
</evidence>
<feature type="binding site" evidence="12">
    <location>
        <position position="375"/>
    </location>
    <ligand>
        <name>Zn(2+)</name>
        <dbReference type="ChEBI" id="CHEBI:29105"/>
        <label>1</label>
    </ligand>
</feature>
<dbReference type="InterPro" id="IPR041222">
    <property type="entry name" value="PriA_3primeBD"/>
</dbReference>
<dbReference type="InterPro" id="IPR011545">
    <property type="entry name" value="DEAD/DEAH_box_helicase_dom"/>
</dbReference>
<evidence type="ECO:0000313" key="13">
    <source>
        <dbReference type="EMBL" id="PPE70967.1"/>
    </source>
</evidence>
<evidence type="ECO:0000256" key="8">
    <source>
        <dbReference type="ARBA" id="ARBA00022840"/>
    </source>
</evidence>
<keyword evidence="3 12" id="KW-0479">Metal-binding</keyword>
<dbReference type="Gene3D" id="3.40.1440.60">
    <property type="entry name" value="PriA, 3(prime) DNA-binding domain"/>
    <property type="match status" value="1"/>
</dbReference>
<dbReference type="GO" id="GO:0006302">
    <property type="term" value="P:double-strand break repair"/>
    <property type="evidence" value="ECO:0007669"/>
    <property type="project" value="InterPro"/>
</dbReference>
<evidence type="ECO:0000256" key="5">
    <source>
        <dbReference type="ARBA" id="ARBA00022801"/>
    </source>
</evidence>
<dbReference type="GO" id="GO:0005524">
    <property type="term" value="F:ATP binding"/>
    <property type="evidence" value="ECO:0007669"/>
    <property type="project" value="UniProtKB-UniRule"/>
</dbReference>
<keyword evidence="8 12" id="KW-0067">ATP-binding</keyword>
<sequence>MPTVAVVVDTPQHSTVRGPLSYAADEALPAGALVQVPLGRRTVCGIVWPAGAEEEPGVELKPVAGVLRSLPPLPASWCRLVEFAAGYYQRSVGEVAHAALPAELRKLDDAQLAQRLKKLAKLAPAGGPAPQLPELTEEQVRALEALAQGGAPTALLHGSTGSGKTEVYLRAVAQALQAGRQALVLVPEINLTPQLEARFAERFPDRLIVSLHSGLTPAQRLRHWLAAHLGRADIVLGTRMAVFASLPRLGLVVVDEEHDPSYKSQEGARYSARDLAVYRGKLEGATVLLGSATPSLESWYQAQRGRYLKLSMPTRIGGGALPRVRLVDMNHVPKEAAFSHALSPPLMEALQQRLARGEQSLVLLNRRGYAPVLQCLECAWKSGCPHCSAWRVFHRSDRTLRCHHCGYTERVPRACPECGNPDIQPLGRGTERLEEQLAVSLPGARVARIDADTTRLKGTLESQLASVHAGEVDVLVGTQMVAKGHDFRRVTLVAAVNPDAALFSSDFRAGERLFALLMQAAGRAGRDAAQAGRSEMLIQTWHPTHPLYAALRAHDYEAFAAETLGEREMAGLPPHAHLALLRAEARTQEAAQAWLQDAARVADELGAAAAGVTLYPPVPMSIARVANVERAQMLLEAASRPALQRLLSAWLPELHGLRGAHKGLLRWAIDVDPLAI</sequence>
<dbReference type="InterPro" id="IPR042115">
    <property type="entry name" value="PriA_3primeBD_sf"/>
</dbReference>
<feature type="binding site" evidence="12">
    <location>
        <position position="418"/>
    </location>
    <ligand>
        <name>Zn(2+)</name>
        <dbReference type="ChEBI" id="CHEBI:29105"/>
        <label>1</label>
    </ligand>
</feature>
<keyword evidence="9 12" id="KW-0238">DNA-binding</keyword>
<evidence type="ECO:0000313" key="14">
    <source>
        <dbReference type="Proteomes" id="UP000239406"/>
    </source>
</evidence>
<dbReference type="Pfam" id="PF17764">
    <property type="entry name" value="PriA_3primeBD"/>
    <property type="match status" value="1"/>
</dbReference>
<comment type="subunit">
    <text evidence="12">Component of the replication restart primosome.</text>
</comment>
<keyword evidence="1 12" id="KW-0639">Primosome</keyword>
<dbReference type="Proteomes" id="UP000239406">
    <property type="component" value="Unassembled WGS sequence"/>
</dbReference>
<dbReference type="FunFam" id="3.40.50.300:FF:000489">
    <property type="entry name" value="Primosome assembly protein PriA"/>
    <property type="match status" value="1"/>
</dbReference>
<gene>
    <name evidence="12" type="primary">priA</name>
    <name evidence="13" type="ORF">C1702_03100</name>
</gene>
<dbReference type="PANTHER" id="PTHR30580:SF0">
    <property type="entry name" value="PRIMOSOMAL PROTEIN N"/>
    <property type="match status" value="1"/>
</dbReference>
<dbReference type="GO" id="GO:0006269">
    <property type="term" value="P:DNA replication, synthesis of primer"/>
    <property type="evidence" value="ECO:0007669"/>
    <property type="project" value="UniProtKB-KW"/>
</dbReference>
<dbReference type="InterPro" id="IPR027417">
    <property type="entry name" value="P-loop_NTPase"/>
</dbReference>